<dbReference type="RefSeq" id="XP_044679407.1">
    <property type="nucleotide sequence ID" value="XM_044826490.1"/>
</dbReference>
<dbReference type="GeneID" id="68316740"/>
<comment type="caution">
    <text evidence="2">The sequence shown here is derived from an EMBL/GenBank/DDBJ whole genome shotgun (WGS) entry which is preliminary data.</text>
</comment>
<reference evidence="2" key="1">
    <citation type="journal article" date="2021" name="Mol. Plant Microbe Interact.">
        <title>Telomere to telomere genome assembly of Fusarium musae F31, causal agent of crown rot disease of banana.</title>
        <authorList>
            <person name="Degradi L."/>
            <person name="Tava V."/>
            <person name="Kunova A."/>
            <person name="Cortesi P."/>
            <person name="Saracchi M."/>
            <person name="Pasquali M."/>
        </authorList>
    </citation>
    <scope>NUCLEOTIDE SEQUENCE</scope>
    <source>
        <strain evidence="2">F31</strain>
    </source>
</reference>
<accession>A0A9P8INY9</accession>
<gene>
    <name evidence="2" type="ORF">J7337_008884</name>
</gene>
<dbReference type="KEGG" id="fmu:J7337_008884"/>
<dbReference type="Gene3D" id="3.40.50.720">
    <property type="entry name" value="NAD(P)-binding Rossmann-like Domain"/>
    <property type="match status" value="1"/>
</dbReference>
<organism evidence="2 3">
    <name type="scientific">Fusarium musae</name>
    <dbReference type="NCBI Taxonomy" id="1042133"/>
    <lineage>
        <taxon>Eukaryota</taxon>
        <taxon>Fungi</taxon>
        <taxon>Dikarya</taxon>
        <taxon>Ascomycota</taxon>
        <taxon>Pezizomycotina</taxon>
        <taxon>Sordariomycetes</taxon>
        <taxon>Hypocreomycetidae</taxon>
        <taxon>Hypocreales</taxon>
        <taxon>Nectriaceae</taxon>
        <taxon>Fusarium</taxon>
    </lineage>
</organism>
<dbReference type="EMBL" id="JAHBCI010000006">
    <property type="protein sequence ID" value="KAG9500407.1"/>
    <property type="molecule type" value="Genomic_DNA"/>
</dbReference>
<protein>
    <recommendedName>
        <fullName evidence="4">NmrA-like domain-containing protein</fullName>
    </recommendedName>
</protein>
<name>A0A9P8INY9_9HYPO</name>
<evidence type="ECO:0008006" key="4">
    <source>
        <dbReference type="Google" id="ProtNLM"/>
    </source>
</evidence>
<sequence>MGRDSSPVQQAAKEAQPSTLFSVIQNGVFVASPGTLQAKKSKNLEACGVEVVQADLDDRASLAKAFQEQMSSLRSATFGGIYNDPRNQNKPEPDQALNEWTKVQETQQTQECH</sequence>
<evidence type="ECO:0000313" key="2">
    <source>
        <dbReference type="EMBL" id="KAG9500407.1"/>
    </source>
</evidence>
<feature type="region of interest" description="Disordered" evidence="1">
    <location>
        <begin position="77"/>
        <end position="113"/>
    </location>
</feature>
<feature type="compositionally biased region" description="Polar residues" evidence="1">
    <location>
        <begin position="101"/>
        <end position="113"/>
    </location>
</feature>
<proteinExistence type="predicted"/>
<keyword evidence="3" id="KW-1185">Reference proteome</keyword>
<dbReference type="Proteomes" id="UP000827133">
    <property type="component" value="Unassembled WGS sequence"/>
</dbReference>
<evidence type="ECO:0000256" key="1">
    <source>
        <dbReference type="SAM" id="MobiDB-lite"/>
    </source>
</evidence>
<dbReference type="AlphaFoldDB" id="A0A9P8INY9"/>
<evidence type="ECO:0000313" key="3">
    <source>
        <dbReference type="Proteomes" id="UP000827133"/>
    </source>
</evidence>